<proteinExistence type="predicted"/>
<dbReference type="EMBL" id="BK001951">
    <property type="protein sequence ID" value="DAA02796.1"/>
    <property type="molecule type" value="Genomic_DNA"/>
</dbReference>
<accession>Q6ILR5</accession>
<reference evidence="1" key="1">
    <citation type="journal article" date="2003" name="Genome Biol.">
        <title>An integrated gene annotation and transcriptional profiling approach towards the full gene content of the Drosophila genome.</title>
        <authorList>
            <person name="Hild M."/>
            <person name="Beckmann B."/>
            <person name="Haas S.A."/>
            <person name="Koch B."/>
            <person name="Solovyev V."/>
            <person name="Busold C."/>
            <person name="Fellenberg K."/>
            <person name="Boutros M."/>
            <person name="Vingron M."/>
            <person name="Sauer F."/>
            <person name="Hoheisel J.D."/>
            <person name="Paro R."/>
        </authorList>
    </citation>
    <scope>NUCLEOTIDE SEQUENCE</scope>
</reference>
<organism evidence="1">
    <name type="scientific">Drosophila melanogaster</name>
    <name type="common">Fruit fly</name>
    <dbReference type="NCBI Taxonomy" id="7227"/>
    <lineage>
        <taxon>Eukaryota</taxon>
        <taxon>Metazoa</taxon>
        <taxon>Ecdysozoa</taxon>
        <taxon>Arthropoda</taxon>
        <taxon>Hexapoda</taxon>
        <taxon>Insecta</taxon>
        <taxon>Pterygota</taxon>
        <taxon>Neoptera</taxon>
        <taxon>Endopterygota</taxon>
        <taxon>Diptera</taxon>
        <taxon>Brachycera</taxon>
        <taxon>Muscomorpha</taxon>
        <taxon>Ephydroidea</taxon>
        <taxon>Drosophilidae</taxon>
        <taxon>Drosophila</taxon>
        <taxon>Sophophora</taxon>
    </lineage>
</organism>
<protein>
    <submittedName>
        <fullName evidence="1">HDC08612</fullName>
    </submittedName>
</protein>
<gene>
    <name evidence="1" type="ORF">HDC08612</name>
</gene>
<name>Q6ILR5_DROME</name>
<evidence type="ECO:0000313" key="1">
    <source>
        <dbReference type="EMBL" id="DAA02796.1"/>
    </source>
</evidence>
<dbReference type="AlphaFoldDB" id="Q6ILR5"/>
<sequence>MNNDSNNDNGNNLELCACKALQIYINSVKDTAADAEALKRISRLRGDEDVDVDVDVDVDADADEAASGCGGCATQIAFKYNYFPFMRVKDCRPGSDI</sequence>